<feature type="transmembrane region" description="Helical" evidence="5">
    <location>
        <begin position="364"/>
        <end position="383"/>
    </location>
</feature>
<dbReference type="Pfam" id="PF07690">
    <property type="entry name" value="MFS_1"/>
    <property type="match status" value="2"/>
</dbReference>
<organism evidence="7 8">
    <name type="scientific">Thermofilum pendens (strain DSM 2475 / Hrk 5)</name>
    <dbReference type="NCBI Taxonomy" id="368408"/>
    <lineage>
        <taxon>Archaea</taxon>
        <taxon>Thermoproteota</taxon>
        <taxon>Thermoprotei</taxon>
        <taxon>Thermofilales</taxon>
        <taxon>Thermofilaceae</taxon>
        <taxon>Thermofilum</taxon>
    </lineage>
</organism>
<name>A1S0R8_THEPD</name>
<dbReference type="HOGENOM" id="CLU_040020_1_0_2"/>
<feature type="transmembrane region" description="Helical" evidence="5">
    <location>
        <begin position="169"/>
        <end position="191"/>
    </location>
</feature>
<keyword evidence="8" id="KW-1185">Reference proteome</keyword>
<dbReference type="Proteomes" id="UP000000641">
    <property type="component" value="Chromosome"/>
</dbReference>
<dbReference type="InterPro" id="IPR011701">
    <property type="entry name" value="MFS"/>
</dbReference>
<dbReference type="EMBL" id="CP000505">
    <property type="protein sequence ID" value="ABL79048.1"/>
    <property type="molecule type" value="Genomic_DNA"/>
</dbReference>
<feature type="transmembrane region" description="Helical" evidence="5">
    <location>
        <begin position="212"/>
        <end position="234"/>
    </location>
</feature>
<evidence type="ECO:0000256" key="4">
    <source>
        <dbReference type="ARBA" id="ARBA00023136"/>
    </source>
</evidence>
<feature type="transmembrane region" description="Helical" evidence="5">
    <location>
        <begin position="299"/>
        <end position="323"/>
    </location>
</feature>
<keyword evidence="3 5" id="KW-1133">Transmembrane helix</keyword>
<feature type="transmembrane region" description="Helical" evidence="5">
    <location>
        <begin position="277"/>
        <end position="293"/>
    </location>
</feature>
<reference evidence="8" key="1">
    <citation type="journal article" date="2008" name="J. Bacteriol.">
        <title>Genome sequence of Thermofilum pendens reveals an exceptional loss of biosynthetic pathways without genome reduction.</title>
        <authorList>
            <person name="Anderson I."/>
            <person name="Rodriguez J."/>
            <person name="Susanti D."/>
            <person name="Porat I."/>
            <person name="Reich C."/>
            <person name="Ulrich L.E."/>
            <person name="Elkins J.G."/>
            <person name="Mavromatis K."/>
            <person name="Lykidis A."/>
            <person name="Kim E."/>
            <person name="Thompson L.S."/>
            <person name="Nolan M."/>
            <person name="Land M."/>
            <person name="Copeland A."/>
            <person name="Lapidus A."/>
            <person name="Lucas S."/>
            <person name="Detter C."/>
            <person name="Zhulin I.B."/>
            <person name="Olsen G.J."/>
            <person name="Whitman W."/>
            <person name="Mukhopadhyay B."/>
            <person name="Bristow J."/>
            <person name="Kyrpides N."/>
        </authorList>
    </citation>
    <scope>NUCLEOTIDE SEQUENCE [LARGE SCALE GENOMIC DNA]</scope>
    <source>
        <strain evidence="8">DSM 2475 / Hrk 5</strain>
    </source>
</reference>
<dbReference type="InterPro" id="IPR020846">
    <property type="entry name" value="MFS_dom"/>
</dbReference>
<dbReference type="PANTHER" id="PTHR23518:SF2">
    <property type="entry name" value="MAJOR FACILITATOR SUPERFAMILY TRANSPORTER"/>
    <property type="match status" value="1"/>
</dbReference>
<dbReference type="GeneID" id="4601730"/>
<comment type="subcellular location">
    <subcellularLocation>
        <location evidence="1">Membrane</location>
        <topology evidence="1">Multi-pass membrane protein</topology>
    </subcellularLocation>
</comment>
<keyword evidence="4 5" id="KW-0472">Membrane</keyword>
<keyword evidence="2 5" id="KW-0812">Transmembrane</keyword>
<feature type="transmembrane region" description="Helical" evidence="5">
    <location>
        <begin position="246"/>
        <end position="265"/>
    </location>
</feature>
<evidence type="ECO:0000259" key="6">
    <source>
        <dbReference type="PROSITE" id="PS50850"/>
    </source>
</evidence>
<dbReference type="CDD" id="cd17370">
    <property type="entry name" value="MFS_MJ1317_like"/>
    <property type="match status" value="1"/>
</dbReference>
<proteinExistence type="predicted"/>
<dbReference type="GO" id="GO:0016020">
    <property type="term" value="C:membrane"/>
    <property type="evidence" value="ECO:0007669"/>
    <property type="project" value="UniProtKB-SubCell"/>
</dbReference>
<sequence>MPEKDGKPGIRNVYALGFVSLFTDVSTEMINGYLPVFLVQELGATRALLGLIEGIGELANYFFRLVSGYISDRLGRRKALVFAGYSLSAVSKPLFAFAHSPWDALVVKALDRTGKGIRTSPRDALISQSIDEESSGKAFGLHRTIDQSGAMIGPLLATLLLPLIGPRNLFLVSFIPAVIALAILLAFVVDVKTESREARILKGARQVLGNKRLLLVLAAFAVMGLGYYDFSFLLVRSREVGVAADLVPLVYLAINLFHTAVGYPSGVLSDRVGKEKVLVGSLVFFALASIALARTENLAGFAVAVVLYGVFFGSYETVSRAILPRFAPPELRGTVYGVFYIATGLATLAGMTVVGYLWDTAGRAVAFTYSATLSLIAALLFAYSTRIS</sequence>
<evidence type="ECO:0000313" key="8">
    <source>
        <dbReference type="Proteomes" id="UP000000641"/>
    </source>
</evidence>
<dbReference type="GO" id="GO:0022857">
    <property type="term" value="F:transmembrane transporter activity"/>
    <property type="evidence" value="ECO:0007669"/>
    <property type="project" value="InterPro"/>
</dbReference>
<dbReference type="PROSITE" id="PS50850">
    <property type="entry name" value="MFS"/>
    <property type="match status" value="1"/>
</dbReference>
<dbReference type="PROSITE" id="PS00216">
    <property type="entry name" value="SUGAR_TRANSPORT_1"/>
    <property type="match status" value="1"/>
</dbReference>
<dbReference type="AlphaFoldDB" id="A1S0R8"/>
<gene>
    <name evidence="7" type="ordered locus">Tpen_1653</name>
</gene>
<dbReference type="PANTHER" id="PTHR23518">
    <property type="entry name" value="C-METHYLTRANSFERASE"/>
    <property type="match status" value="1"/>
</dbReference>
<dbReference type="InterPro" id="IPR005829">
    <property type="entry name" value="Sugar_transporter_CS"/>
</dbReference>
<evidence type="ECO:0000256" key="5">
    <source>
        <dbReference type="SAM" id="Phobius"/>
    </source>
</evidence>
<dbReference type="eggNOG" id="arCOG00130">
    <property type="taxonomic scope" value="Archaea"/>
</dbReference>
<evidence type="ECO:0000256" key="1">
    <source>
        <dbReference type="ARBA" id="ARBA00004141"/>
    </source>
</evidence>
<dbReference type="OrthoDB" id="117970at2157"/>
<accession>A1S0R8</accession>
<dbReference type="KEGG" id="tpe:Tpen_1653"/>
<dbReference type="EnsemblBacteria" id="ABL79048">
    <property type="protein sequence ID" value="ABL79048"/>
    <property type="gene ID" value="Tpen_1653"/>
</dbReference>
<feature type="transmembrane region" description="Helical" evidence="5">
    <location>
        <begin position="335"/>
        <end position="358"/>
    </location>
</feature>
<feature type="domain" description="Major facilitator superfamily (MFS) profile" evidence="6">
    <location>
        <begin position="12"/>
        <end position="388"/>
    </location>
</feature>
<dbReference type="RefSeq" id="WP_011753313.1">
    <property type="nucleotide sequence ID" value="NC_008698.1"/>
</dbReference>
<evidence type="ECO:0000256" key="2">
    <source>
        <dbReference type="ARBA" id="ARBA00022692"/>
    </source>
</evidence>
<dbReference type="InterPro" id="IPR036259">
    <property type="entry name" value="MFS_trans_sf"/>
</dbReference>
<dbReference type="SUPFAM" id="SSF103473">
    <property type="entry name" value="MFS general substrate transporter"/>
    <property type="match status" value="1"/>
</dbReference>
<evidence type="ECO:0000313" key="7">
    <source>
        <dbReference type="EMBL" id="ABL79048.1"/>
    </source>
</evidence>
<dbReference type="STRING" id="368408.Tpen_1653"/>
<dbReference type="Gene3D" id="1.20.1250.20">
    <property type="entry name" value="MFS general substrate transporter like domains"/>
    <property type="match status" value="2"/>
</dbReference>
<evidence type="ECO:0000256" key="3">
    <source>
        <dbReference type="ARBA" id="ARBA00022989"/>
    </source>
</evidence>
<protein>
    <submittedName>
        <fullName evidence="7">Major facilitator superfamily MFS_1</fullName>
    </submittedName>
</protein>